<gene>
    <name evidence="2" type="ORF">Ami103574_01610</name>
</gene>
<dbReference type="InterPro" id="IPR011059">
    <property type="entry name" value="Metal-dep_hydrolase_composite"/>
</dbReference>
<dbReference type="Pfam" id="PF07969">
    <property type="entry name" value="Amidohydro_3"/>
    <property type="match status" value="2"/>
</dbReference>
<proteinExistence type="predicted"/>
<dbReference type="PANTHER" id="PTHR22642:SF2">
    <property type="entry name" value="PROTEIN LONG AFTER FAR-RED 3"/>
    <property type="match status" value="1"/>
</dbReference>
<dbReference type="SUPFAM" id="SSF51556">
    <property type="entry name" value="Metallo-dependent hydrolases"/>
    <property type="match status" value="1"/>
</dbReference>
<keyword evidence="3" id="KW-1185">Reference proteome</keyword>
<dbReference type="KEGG" id="abut:Ami103574_01610"/>
<dbReference type="InterPro" id="IPR013108">
    <property type="entry name" value="Amidohydro_3"/>
</dbReference>
<evidence type="ECO:0000313" key="2">
    <source>
        <dbReference type="EMBL" id="QIB68084.1"/>
    </source>
</evidence>
<reference evidence="2 3" key="1">
    <citation type="submission" date="2020-02" db="EMBL/GenBank/DDBJ databases">
        <authorList>
            <person name="Kim Y.B."/>
            <person name="Roh S.W."/>
        </authorList>
    </citation>
    <scope>NUCLEOTIDE SEQUENCE [LARGE SCALE GENOMIC DNA]</scope>
    <source>
        <strain evidence="2 3">DSM 103574</strain>
    </source>
</reference>
<evidence type="ECO:0000259" key="1">
    <source>
        <dbReference type="Pfam" id="PF07969"/>
    </source>
</evidence>
<dbReference type="Gene3D" id="3.20.20.140">
    <property type="entry name" value="Metal-dependent hydrolases"/>
    <property type="match status" value="1"/>
</dbReference>
<dbReference type="SUPFAM" id="SSF51338">
    <property type="entry name" value="Composite domain of metallo-dependent hydrolases"/>
    <property type="match status" value="1"/>
</dbReference>
<accession>A0A858BTI7</accession>
<dbReference type="Gene3D" id="2.30.40.10">
    <property type="entry name" value="Urease, subunit C, domain 1"/>
    <property type="match status" value="2"/>
</dbReference>
<dbReference type="GO" id="GO:0016810">
    <property type="term" value="F:hydrolase activity, acting on carbon-nitrogen (but not peptide) bonds"/>
    <property type="evidence" value="ECO:0007669"/>
    <property type="project" value="InterPro"/>
</dbReference>
<dbReference type="Gene3D" id="3.10.310.70">
    <property type="match status" value="1"/>
</dbReference>
<dbReference type="EMBL" id="CP048649">
    <property type="protein sequence ID" value="QIB68084.1"/>
    <property type="molecule type" value="Genomic_DNA"/>
</dbReference>
<sequence length="479" mass="54260">MVFGLFKKDRSADTIFVNGKIYTQDREHPWAEAAACKDGKFICVGDNQDALEYEGSDTYVIDLGGKYVLPGLINTHNHVARRIFQGLYLPLSENQDIDDVLGALCDYMEENPEEEVYFAYGFREDLLVELTQEEASLRLDEISQEKALVLLSLGEQVLWVNNLALEQARAAAQEDGMLTISVPYFMETVAPFPYEELQNRTIELAAEYCARGFTSLLDAGAPLFMDRVYQEMLLTMHQQELMKQRYFGCLEVVGSVMGRRETVMKRLVQKKTHATELDELIHCDILKLHVGGEGISDMVPVERIQELCLEASDRGFDVHVDALDRQAFQDCMEMVTEIRHKGYRKNRFIVASEEAYRQDSGNFNFRDMGTENVFFQPSTRREPEYEYGAMEEAKSIEEVIDLYTLDAAAALGMGHKLGAVQAGMLADLAVFDKNPLELAGPGLFKKLEADMTVVSGQVVYDGEEETMQEWYDLMSGMQL</sequence>
<dbReference type="AlphaFoldDB" id="A0A858BTI7"/>
<feature type="domain" description="Amidohydrolase 3" evidence="1">
    <location>
        <begin position="386"/>
        <end position="460"/>
    </location>
</feature>
<name>A0A858BTI7_9FIRM</name>
<organism evidence="2 3">
    <name type="scientific">Aminipila butyrica</name>
    <dbReference type="NCBI Taxonomy" id="433296"/>
    <lineage>
        <taxon>Bacteria</taxon>
        <taxon>Bacillati</taxon>
        <taxon>Bacillota</taxon>
        <taxon>Clostridia</taxon>
        <taxon>Peptostreptococcales</taxon>
        <taxon>Anaerovoracaceae</taxon>
        <taxon>Aminipila</taxon>
    </lineage>
</organism>
<feature type="domain" description="Amidohydrolase 3" evidence="1">
    <location>
        <begin position="60"/>
        <end position="347"/>
    </location>
</feature>
<keyword evidence="2" id="KW-0378">Hydrolase</keyword>
<dbReference type="InterPro" id="IPR032466">
    <property type="entry name" value="Metal_Hydrolase"/>
</dbReference>
<evidence type="ECO:0000313" key="3">
    <source>
        <dbReference type="Proteomes" id="UP000466848"/>
    </source>
</evidence>
<protein>
    <submittedName>
        <fullName evidence="2">Amidohydrolase family protein</fullName>
    </submittedName>
</protein>
<dbReference type="PANTHER" id="PTHR22642">
    <property type="entry name" value="IMIDAZOLONEPROPIONASE"/>
    <property type="match status" value="1"/>
</dbReference>
<dbReference type="Proteomes" id="UP000466848">
    <property type="component" value="Chromosome"/>
</dbReference>
<dbReference type="RefSeq" id="WP_163065004.1">
    <property type="nucleotide sequence ID" value="NZ_CP048649.1"/>
</dbReference>